<evidence type="ECO:0000256" key="1">
    <source>
        <dbReference type="SAM" id="SignalP"/>
    </source>
</evidence>
<feature type="domain" description="WxL" evidence="2">
    <location>
        <begin position="40"/>
        <end position="212"/>
    </location>
</feature>
<evidence type="ECO:0000313" key="3">
    <source>
        <dbReference type="EMBL" id="RTR28109.1"/>
    </source>
</evidence>
<dbReference type="OrthoDB" id="2916691at2"/>
<feature type="chain" id="PRO_5019534707" description="WxL domain-containing protein" evidence="1">
    <location>
        <begin position="31"/>
        <end position="212"/>
    </location>
</feature>
<feature type="signal peptide" evidence="1">
    <location>
        <begin position="1"/>
        <end position="30"/>
    </location>
</feature>
<organism evidence="3 4">
    <name type="scientific">Bacillus yapensis</name>
    <dbReference type="NCBI Taxonomy" id="2492960"/>
    <lineage>
        <taxon>Bacteria</taxon>
        <taxon>Bacillati</taxon>
        <taxon>Bacillota</taxon>
        <taxon>Bacilli</taxon>
        <taxon>Bacillales</taxon>
        <taxon>Bacillaceae</taxon>
        <taxon>Bacillus</taxon>
    </lineage>
</organism>
<dbReference type="RefSeq" id="WP_126410113.1">
    <property type="nucleotide sequence ID" value="NZ_RXNT01000016.1"/>
</dbReference>
<dbReference type="Proteomes" id="UP000271374">
    <property type="component" value="Unassembled WGS sequence"/>
</dbReference>
<sequence>MKNGLKKKIFTLTLGIGLFSAILVSGSALAETSMTTKATQAIQGGEKDVSINSTTTFDPIVLNGEVQTTNANPGQLNVTDASGTGEGWRIQVSASQFTEKTPSGGFAAGTTAKKLPQGSLSLSNSGSTISAVGTTSASPTWVANEWILDNGSAVNILSAAKNAGMGKYTVAFGANGLSLTLAPNTTFIDSVNYPNGSTPYESTITYTIVTGP</sequence>
<dbReference type="EMBL" id="RXNT01000016">
    <property type="protein sequence ID" value="RTR28109.1"/>
    <property type="molecule type" value="Genomic_DNA"/>
</dbReference>
<comment type="caution">
    <text evidence="3">The sequence shown here is derived from an EMBL/GenBank/DDBJ whole genome shotgun (WGS) entry which is preliminary data.</text>
</comment>
<keyword evidence="1" id="KW-0732">Signal</keyword>
<name>A0A431VYY3_9BACI</name>
<proteinExistence type="predicted"/>
<gene>
    <name evidence="3" type="ORF">EKG37_17550</name>
</gene>
<dbReference type="InterPro" id="IPR027994">
    <property type="entry name" value="WxL_dom"/>
</dbReference>
<dbReference type="Pfam" id="PF13731">
    <property type="entry name" value="WxL"/>
    <property type="match status" value="1"/>
</dbReference>
<accession>A0A431VYY3</accession>
<keyword evidence="4" id="KW-1185">Reference proteome</keyword>
<evidence type="ECO:0000259" key="2">
    <source>
        <dbReference type="Pfam" id="PF13731"/>
    </source>
</evidence>
<protein>
    <recommendedName>
        <fullName evidence="2">WxL domain-containing protein</fullName>
    </recommendedName>
</protein>
<evidence type="ECO:0000313" key="4">
    <source>
        <dbReference type="Proteomes" id="UP000271374"/>
    </source>
</evidence>
<reference evidence="3 4" key="1">
    <citation type="submission" date="2018-12" db="EMBL/GenBank/DDBJ databases">
        <title>Bacillus yapensis draft genome sequence.</title>
        <authorList>
            <person name="Yu L."/>
            <person name="Xu X."/>
            <person name="Tang X."/>
        </authorList>
    </citation>
    <scope>NUCLEOTIDE SEQUENCE [LARGE SCALE GENOMIC DNA]</scope>
    <source>
        <strain evidence="3 4">XXST-01</strain>
    </source>
</reference>
<dbReference type="AlphaFoldDB" id="A0A431VYY3"/>